<dbReference type="PROSITE" id="PS50887">
    <property type="entry name" value="GGDEF"/>
    <property type="match status" value="1"/>
</dbReference>
<dbReference type="SUPFAM" id="SSF55073">
    <property type="entry name" value="Nucleotide cyclase"/>
    <property type="match status" value="1"/>
</dbReference>
<dbReference type="PROSITE" id="PS50885">
    <property type="entry name" value="HAMP"/>
    <property type="match status" value="1"/>
</dbReference>
<proteinExistence type="predicted"/>
<dbReference type="OrthoDB" id="8416215at2"/>
<keyword evidence="5" id="KW-0812">Transmembrane</keyword>
<dbReference type="SMART" id="SM00267">
    <property type="entry name" value="GGDEF"/>
    <property type="match status" value="1"/>
</dbReference>
<dbReference type="Proteomes" id="UP000028252">
    <property type="component" value="Unassembled WGS sequence"/>
</dbReference>
<dbReference type="Pfam" id="PF00990">
    <property type="entry name" value="GGDEF"/>
    <property type="match status" value="1"/>
</dbReference>
<feature type="domain" description="HAMP" evidence="6">
    <location>
        <begin position="165"/>
        <end position="217"/>
    </location>
</feature>
<dbReference type="EC" id="2.7.7.65" evidence="2"/>
<dbReference type="InterPro" id="IPR003660">
    <property type="entry name" value="HAMP_dom"/>
</dbReference>
<comment type="cofactor">
    <cofactor evidence="1">
        <name>Mg(2+)</name>
        <dbReference type="ChEBI" id="CHEBI:18420"/>
    </cofactor>
</comment>
<dbReference type="Gene3D" id="6.10.340.10">
    <property type="match status" value="1"/>
</dbReference>
<evidence type="ECO:0000259" key="7">
    <source>
        <dbReference type="PROSITE" id="PS50887"/>
    </source>
</evidence>
<accession>A0A081G2J2</accession>
<evidence type="ECO:0000256" key="5">
    <source>
        <dbReference type="SAM" id="Phobius"/>
    </source>
</evidence>
<dbReference type="SUPFAM" id="SSF158472">
    <property type="entry name" value="HAMP domain-like"/>
    <property type="match status" value="1"/>
</dbReference>
<feature type="coiled-coil region" evidence="4">
    <location>
        <begin position="216"/>
        <end position="243"/>
    </location>
</feature>
<feature type="transmembrane region" description="Helical" evidence="5">
    <location>
        <begin position="7"/>
        <end position="30"/>
    </location>
</feature>
<dbReference type="EMBL" id="JMQN01000013">
    <property type="protein sequence ID" value="KEA64997.1"/>
    <property type="molecule type" value="Genomic_DNA"/>
</dbReference>
<dbReference type="InterPro" id="IPR000160">
    <property type="entry name" value="GGDEF_dom"/>
</dbReference>
<dbReference type="SMART" id="SM00304">
    <property type="entry name" value="HAMP"/>
    <property type="match status" value="1"/>
</dbReference>
<dbReference type="RefSeq" id="WP_051692405.1">
    <property type="nucleotide sequence ID" value="NZ_JMQN01000013.1"/>
</dbReference>
<sequence>MGLRTKFLSLLAVIACGFMAYVHFLVIPIAGQQALDIAEGGHASQLQLVSEAITPPLLESDIASVYEMLNAIKEDNPSWLRITLYSPKGDRLYPLADPEPIDPKLPTLTLTKSVGFLNPAIGKLNISIDMTPSIGVAHQLEHSLLTGLTVLLVLLLVAIWFEVEIIIRRPLNLMVKAARKLIHGDYEAELPLHMRGEIGELATTFSDMRRTIERHHIDMAEELETEKQRAAALNQQKQQAEFEATHDMLTGLLNRREFYRQLDELLEQIQSGDAPHGTLLYIDLDHFKTVNDSCGHPAGDELLKQITREIRTTIRGDDVFARLGGDEFAVLLKRCNEMSGVRVANTICTAVKAYTFSWGDQNFSVGASIGVTELKQSSEGIEAALASADAACYAAKRDGRNRVSIGEEIDTEKPDMTPANRANIGLEPM</sequence>
<dbReference type="NCBIfam" id="TIGR00254">
    <property type="entry name" value="GGDEF"/>
    <property type="match status" value="1"/>
</dbReference>
<comment type="caution">
    <text evidence="8">The sequence shown here is derived from an EMBL/GenBank/DDBJ whole genome shotgun (WGS) entry which is preliminary data.</text>
</comment>
<dbReference type="GO" id="GO:0043709">
    <property type="term" value="P:cell adhesion involved in single-species biofilm formation"/>
    <property type="evidence" value="ECO:0007669"/>
    <property type="project" value="TreeGrafter"/>
</dbReference>
<dbReference type="GO" id="GO:1902201">
    <property type="term" value="P:negative regulation of bacterial-type flagellum-dependent cell motility"/>
    <property type="evidence" value="ECO:0007669"/>
    <property type="project" value="TreeGrafter"/>
</dbReference>
<feature type="transmembrane region" description="Helical" evidence="5">
    <location>
        <begin position="144"/>
        <end position="167"/>
    </location>
</feature>
<dbReference type="InterPro" id="IPR029787">
    <property type="entry name" value="Nucleotide_cyclase"/>
</dbReference>
<dbReference type="STRING" id="1232683.ADIMK_0699"/>
<evidence type="ECO:0000256" key="1">
    <source>
        <dbReference type="ARBA" id="ARBA00001946"/>
    </source>
</evidence>
<gene>
    <name evidence="8" type="ORF">ADIMK_0699</name>
</gene>
<evidence type="ECO:0000256" key="4">
    <source>
        <dbReference type="SAM" id="Coils"/>
    </source>
</evidence>
<comment type="catalytic activity">
    <reaction evidence="3">
        <text>2 GTP = 3',3'-c-di-GMP + 2 diphosphate</text>
        <dbReference type="Rhea" id="RHEA:24898"/>
        <dbReference type="ChEBI" id="CHEBI:33019"/>
        <dbReference type="ChEBI" id="CHEBI:37565"/>
        <dbReference type="ChEBI" id="CHEBI:58805"/>
        <dbReference type="EC" id="2.7.7.65"/>
    </reaction>
</comment>
<dbReference type="eggNOG" id="COG5001">
    <property type="taxonomic scope" value="Bacteria"/>
</dbReference>
<keyword evidence="9" id="KW-1185">Reference proteome</keyword>
<protein>
    <recommendedName>
        <fullName evidence="2">diguanylate cyclase</fullName>
        <ecNumber evidence="2">2.7.7.65</ecNumber>
    </recommendedName>
</protein>
<feature type="domain" description="GGDEF" evidence="7">
    <location>
        <begin position="275"/>
        <end position="408"/>
    </location>
</feature>
<dbReference type="PANTHER" id="PTHR45138">
    <property type="entry name" value="REGULATORY COMPONENTS OF SENSORY TRANSDUCTION SYSTEM"/>
    <property type="match status" value="1"/>
</dbReference>
<evidence type="ECO:0000313" key="8">
    <source>
        <dbReference type="EMBL" id="KEA64997.1"/>
    </source>
</evidence>
<dbReference type="GO" id="GO:0005886">
    <property type="term" value="C:plasma membrane"/>
    <property type="evidence" value="ECO:0007669"/>
    <property type="project" value="TreeGrafter"/>
</dbReference>
<reference evidence="8 9" key="1">
    <citation type="submission" date="2014-04" db="EMBL/GenBank/DDBJ databases">
        <title>Marinobacterium kochiensis sp. nov., isolated from sediment sample collected from Kochi backwaters in Kerala, India.</title>
        <authorList>
            <person name="Singh A."/>
            <person name="Pinnaka A.K."/>
        </authorList>
    </citation>
    <scope>NUCLEOTIDE SEQUENCE [LARGE SCALE GENOMIC DNA]</scope>
    <source>
        <strain evidence="8 9">AK27</strain>
    </source>
</reference>
<dbReference type="Gene3D" id="3.30.70.270">
    <property type="match status" value="1"/>
</dbReference>
<name>A0A081G2J2_9GAMM</name>
<dbReference type="GO" id="GO:0052621">
    <property type="term" value="F:diguanylate cyclase activity"/>
    <property type="evidence" value="ECO:0007669"/>
    <property type="project" value="UniProtKB-EC"/>
</dbReference>
<evidence type="ECO:0000256" key="3">
    <source>
        <dbReference type="ARBA" id="ARBA00034247"/>
    </source>
</evidence>
<dbReference type="CDD" id="cd01949">
    <property type="entry name" value="GGDEF"/>
    <property type="match status" value="1"/>
</dbReference>
<dbReference type="GO" id="GO:0007165">
    <property type="term" value="P:signal transduction"/>
    <property type="evidence" value="ECO:0007669"/>
    <property type="project" value="InterPro"/>
</dbReference>
<dbReference type="InterPro" id="IPR050469">
    <property type="entry name" value="Diguanylate_Cyclase"/>
</dbReference>
<dbReference type="FunFam" id="3.30.70.270:FF:000001">
    <property type="entry name" value="Diguanylate cyclase domain protein"/>
    <property type="match status" value="1"/>
</dbReference>
<keyword evidence="5" id="KW-0472">Membrane</keyword>
<dbReference type="Pfam" id="PF00672">
    <property type="entry name" value="HAMP"/>
    <property type="match status" value="1"/>
</dbReference>
<dbReference type="InterPro" id="IPR043128">
    <property type="entry name" value="Rev_trsase/Diguanyl_cyclase"/>
</dbReference>
<dbReference type="AlphaFoldDB" id="A0A081G2J2"/>
<keyword evidence="4" id="KW-0175">Coiled coil</keyword>
<keyword evidence="5" id="KW-1133">Transmembrane helix</keyword>
<evidence type="ECO:0000313" key="9">
    <source>
        <dbReference type="Proteomes" id="UP000028252"/>
    </source>
</evidence>
<organism evidence="8 9">
    <name type="scientific">Marinobacterium lacunae</name>
    <dbReference type="NCBI Taxonomy" id="1232683"/>
    <lineage>
        <taxon>Bacteria</taxon>
        <taxon>Pseudomonadati</taxon>
        <taxon>Pseudomonadota</taxon>
        <taxon>Gammaproteobacteria</taxon>
        <taxon>Oceanospirillales</taxon>
        <taxon>Oceanospirillaceae</taxon>
        <taxon>Marinobacterium</taxon>
    </lineage>
</organism>
<dbReference type="CDD" id="cd06225">
    <property type="entry name" value="HAMP"/>
    <property type="match status" value="1"/>
</dbReference>
<dbReference type="PANTHER" id="PTHR45138:SF9">
    <property type="entry name" value="DIGUANYLATE CYCLASE DGCM-RELATED"/>
    <property type="match status" value="1"/>
</dbReference>
<dbReference type="PATRIC" id="fig|1232683.4.peg.691"/>
<evidence type="ECO:0000256" key="2">
    <source>
        <dbReference type="ARBA" id="ARBA00012528"/>
    </source>
</evidence>
<evidence type="ECO:0000259" key="6">
    <source>
        <dbReference type="PROSITE" id="PS50885"/>
    </source>
</evidence>